<reference evidence="1" key="1">
    <citation type="submission" date="2022-01" db="EMBL/GenBank/DDBJ databases">
        <authorList>
            <person name="King R."/>
        </authorList>
    </citation>
    <scope>NUCLEOTIDE SEQUENCE</scope>
</reference>
<dbReference type="EMBL" id="OU892281">
    <property type="protein sequence ID" value="CAG9769516.1"/>
    <property type="molecule type" value="Genomic_DNA"/>
</dbReference>
<dbReference type="Proteomes" id="UP001152799">
    <property type="component" value="Chromosome 5"/>
</dbReference>
<evidence type="ECO:0000313" key="2">
    <source>
        <dbReference type="Proteomes" id="UP001152799"/>
    </source>
</evidence>
<keyword evidence="2" id="KW-1185">Reference proteome</keyword>
<proteinExistence type="predicted"/>
<gene>
    <name evidence="1" type="ORF">CEUTPL_LOCUS10023</name>
</gene>
<dbReference type="AlphaFoldDB" id="A0A9N9QQC6"/>
<protein>
    <submittedName>
        <fullName evidence="1">Uncharacterized protein</fullName>
    </submittedName>
</protein>
<accession>A0A9N9QQC6</accession>
<sequence>MVRNFCHFQKFRFAKLQFELKMDLKALLEMWKISHLLTKFEGSSAIQKKKLNSECEEVIDTGQQSVFSTIHIDIDSPESQSTGPSTLDFENIPDVDPSYWRCEGLV</sequence>
<name>A0A9N9QQC6_9CUCU</name>
<organism evidence="1 2">
    <name type="scientific">Ceutorhynchus assimilis</name>
    <name type="common">cabbage seed weevil</name>
    <dbReference type="NCBI Taxonomy" id="467358"/>
    <lineage>
        <taxon>Eukaryota</taxon>
        <taxon>Metazoa</taxon>
        <taxon>Ecdysozoa</taxon>
        <taxon>Arthropoda</taxon>
        <taxon>Hexapoda</taxon>
        <taxon>Insecta</taxon>
        <taxon>Pterygota</taxon>
        <taxon>Neoptera</taxon>
        <taxon>Endopterygota</taxon>
        <taxon>Coleoptera</taxon>
        <taxon>Polyphaga</taxon>
        <taxon>Cucujiformia</taxon>
        <taxon>Curculionidae</taxon>
        <taxon>Ceutorhynchinae</taxon>
        <taxon>Ceutorhynchus</taxon>
    </lineage>
</organism>
<evidence type="ECO:0000313" key="1">
    <source>
        <dbReference type="EMBL" id="CAG9769516.1"/>
    </source>
</evidence>